<keyword evidence="1" id="KW-0812">Transmembrane</keyword>
<dbReference type="GeneID" id="96303380"/>
<keyword evidence="3" id="KW-1185">Reference proteome</keyword>
<evidence type="ECO:0000313" key="3">
    <source>
        <dbReference type="Proteomes" id="UP000199111"/>
    </source>
</evidence>
<protein>
    <submittedName>
        <fullName evidence="2">Uncharacterized protein</fullName>
    </submittedName>
</protein>
<sequence>MGRLRETATQSAFTIVIGLIGFGVIFGVSALFDLPGLVGTLGGHPTPRIIGLLFLLVLSALAVFVVRVIRKVRERHRQSAG</sequence>
<reference evidence="3" key="1">
    <citation type="submission" date="2016-10" db="EMBL/GenBank/DDBJ databases">
        <authorList>
            <person name="Varghese N."/>
            <person name="Submissions S."/>
        </authorList>
    </citation>
    <scope>NUCLEOTIDE SEQUENCE [LARGE SCALE GENOMIC DNA]</scope>
    <source>
        <strain evidence="3">CGMCC 4.2126</strain>
    </source>
</reference>
<keyword evidence="1" id="KW-1133">Transmembrane helix</keyword>
<dbReference type="AlphaFoldDB" id="A0A1I4EKE0"/>
<dbReference type="EMBL" id="FOQY01000050">
    <property type="protein sequence ID" value="SFL05037.1"/>
    <property type="molecule type" value="Genomic_DNA"/>
</dbReference>
<feature type="transmembrane region" description="Helical" evidence="1">
    <location>
        <begin position="52"/>
        <end position="69"/>
    </location>
</feature>
<dbReference type="Proteomes" id="UP000199111">
    <property type="component" value="Unassembled WGS sequence"/>
</dbReference>
<name>A0A1I4EKE0_9ACTN</name>
<accession>A0A1I4EKE0</accession>
<gene>
    <name evidence="2" type="ORF">SAMN05216275_15014</name>
</gene>
<proteinExistence type="predicted"/>
<dbReference type="RefSeq" id="WP_093891893.1">
    <property type="nucleotide sequence ID" value="NZ_FOQY01000050.1"/>
</dbReference>
<organism evidence="2 3">
    <name type="scientific">Streptosporangium canum</name>
    <dbReference type="NCBI Taxonomy" id="324952"/>
    <lineage>
        <taxon>Bacteria</taxon>
        <taxon>Bacillati</taxon>
        <taxon>Actinomycetota</taxon>
        <taxon>Actinomycetes</taxon>
        <taxon>Streptosporangiales</taxon>
        <taxon>Streptosporangiaceae</taxon>
        <taxon>Streptosporangium</taxon>
    </lineage>
</organism>
<keyword evidence="1" id="KW-0472">Membrane</keyword>
<feature type="transmembrane region" description="Helical" evidence="1">
    <location>
        <begin position="12"/>
        <end position="32"/>
    </location>
</feature>
<evidence type="ECO:0000313" key="2">
    <source>
        <dbReference type="EMBL" id="SFL05037.1"/>
    </source>
</evidence>
<evidence type="ECO:0000256" key="1">
    <source>
        <dbReference type="SAM" id="Phobius"/>
    </source>
</evidence>